<reference evidence="2 3" key="1">
    <citation type="submission" date="2020-09" db="EMBL/GenBank/DDBJ databases">
        <title>Draft genome of Gelidibacter salicanalis PAMC21136.</title>
        <authorList>
            <person name="Park H."/>
        </authorList>
    </citation>
    <scope>NUCLEOTIDE SEQUENCE [LARGE SCALE GENOMIC DNA]</scope>
    <source>
        <strain evidence="2 3">PAMC21136</strain>
    </source>
</reference>
<proteinExistence type="predicted"/>
<evidence type="ECO:0000256" key="1">
    <source>
        <dbReference type="SAM" id="Phobius"/>
    </source>
</evidence>
<comment type="caution">
    <text evidence="2">The sequence shown here is derived from an EMBL/GenBank/DDBJ whole genome shotgun (WGS) entry which is preliminary data.</text>
</comment>
<dbReference type="AlphaFoldDB" id="A0A934NDF8"/>
<keyword evidence="1" id="KW-0472">Membrane</keyword>
<feature type="transmembrane region" description="Helical" evidence="1">
    <location>
        <begin position="59"/>
        <end position="82"/>
    </location>
</feature>
<sequence>MFRHQGKSRTLKHNLRIATILSFVAGIVNVTGFLAFQELTTHVTGHFALFIRDVADFKLWQGTIYFLYIFSFLFGSFFSSILIEQYKENKKLNVFVLPTLVECAILIGVAVFSNFDQMLAPRLTVCLLLFAMGLQNSFVTKISNAVVRTTHLTGLFTDLGIELSQLFFPKSHPNRKKLKATIKLRLFIICFFFMGGIIGGFMYSTLHLKLNTLLFGALILIVSLFFDDFRLKLITIKRRYRRENKLATAPKRKVKQRFYNKKS</sequence>
<dbReference type="PANTHER" id="PTHR37314:SF4">
    <property type="entry name" value="UPF0700 TRANSMEMBRANE PROTEIN YOAK"/>
    <property type="match status" value="1"/>
</dbReference>
<keyword evidence="1" id="KW-1133">Transmembrane helix</keyword>
<dbReference type="InterPro" id="IPR010699">
    <property type="entry name" value="DUF1275"/>
</dbReference>
<protein>
    <submittedName>
        <fullName evidence="2">DUF1275 domain-containing protein</fullName>
    </submittedName>
</protein>
<feature type="transmembrane region" description="Helical" evidence="1">
    <location>
        <begin position="20"/>
        <end position="39"/>
    </location>
</feature>
<feature type="transmembrane region" description="Helical" evidence="1">
    <location>
        <begin position="94"/>
        <end position="113"/>
    </location>
</feature>
<feature type="transmembrane region" description="Helical" evidence="1">
    <location>
        <begin position="212"/>
        <end position="231"/>
    </location>
</feature>
<dbReference type="RefSeq" id="WP_199600508.1">
    <property type="nucleotide sequence ID" value="NZ_JAEHJZ010000033.1"/>
</dbReference>
<dbReference type="PANTHER" id="PTHR37314">
    <property type="entry name" value="SLR0142 PROTEIN"/>
    <property type="match status" value="1"/>
</dbReference>
<name>A0A934NDF8_9FLAO</name>
<feature type="transmembrane region" description="Helical" evidence="1">
    <location>
        <begin position="119"/>
        <end position="139"/>
    </location>
</feature>
<keyword evidence="3" id="KW-1185">Reference proteome</keyword>
<accession>A0A934NDF8</accession>
<evidence type="ECO:0000313" key="3">
    <source>
        <dbReference type="Proteomes" id="UP000662373"/>
    </source>
</evidence>
<feature type="transmembrane region" description="Helical" evidence="1">
    <location>
        <begin position="184"/>
        <end position="206"/>
    </location>
</feature>
<evidence type="ECO:0000313" key="2">
    <source>
        <dbReference type="EMBL" id="MBJ7881670.1"/>
    </source>
</evidence>
<gene>
    <name evidence="2" type="ORF">JEM65_13590</name>
</gene>
<keyword evidence="1" id="KW-0812">Transmembrane</keyword>
<dbReference type="Proteomes" id="UP000662373">
    <property type="component" value="Unassembled WGS sequence"/>
</dbReference>
<dbReference type="EMBL" id="JAEHJZ010000033">
    <property type="protein sequence ID" value="MBJ7881670.1"/>
    <property type="molecule type" value="Genomic_DNA"/>
</dbReference>
<dbReference type="Pfam" id="PF06912">
    <property type="entry name" value="DUF1275"/>
    <property type="match status" value="1"/>
</dbReference>
<organism evidence="2 3">
    <name type="scientific">Gelidibacter salicanalis</name>
    <dbReference type="NCBI Taxonomy" id="291193"/>
    <lineage>
        <taxon>Bacteria</taxon>
        <taxon>Pseudomonadati</taxon>
        <taxon>Bacteroidota</taxon>
        <taxon>Flavobacteriia</taxon>
        <taxon>Flavobacteriales</taxon>
        <taxon>Flavobacteriaceae</taxon>
        <taxon>Gelidibacter</taxon>
    </lineage>
</organism>